<accession>A0ABR5SEA1</accession>
<evidence type="ECO:0000259" key="3">
    <source>
        <dbReference type="PROSITE" id="PS50110"/>
    </source>
</evidence>
<reference evidence="4 5" key="1">
    <citation type="submission" date="2015-11" db="EMBL/GenBank/DDBJ databases">
        <authorList>
            <person name="Lin W."/>
        </authorList>
    </citation>
    <scope>NUCLEOTIDE SEQUENCE [LARGE SCALE GENOMIC DNA]</scope>
    <source>
        <strain evidence="4 5">HCH-1</strain>
    </source>
</reference>
<proteinExistence type="predicted"/>
<evidence type="ECO:0000256" key="2">
    <source>
        <dbReference type="SAM" id="Coils"/>
    </source>
</evidence>
<feature type="modified residue" description="4-aspartylphosphate" evidence="1">
    <location>
        <position position="62"/>
    </location>
</feature>
<evidence type="ECO:0000256" key="1">
    <source>
        <dbReference type="PROSITE-ProRule" id="PRU00169"/>
    </source>
</evidence>
<feature type="domain" description="Response regulatory" evidence="3">
    <location>
        <begin position="13"/>
        <end position="127"/>
    </location>
</feature>
<evidence type="ECO:0000313" key="4">
    <source>
        <dbReference type="EMBL" id="KWT84110.1"/>
    </source>
</evidence>
<dbReference type="Gene3D" id="3.40.50.2300">
    <property type="match status" value="1"/>
</dbReference>
<evidence type="ECO:0000313" key="5">
    <source>
        <dbReference type="Proteomes" id="UP000060487"/>
    </source>
</evidence>
<dbReference type="SMART" id="SM00331">
    <property type="entry name" value="PP2C_SIG"/>
    <property type="match status" value="1"/>
</dbReference>
<dbReference type="InterPro" id="IPR052048">
    <property type="entry name" value="ST_Response_Regulator"/>
</dbReference>
<sequence>MFDRIDFTEITGNLTLLYVEDEESVRLTSKLRKIFKNVIVAENGLNGISLFEENQVDLVMTDYLMPELNGMEFIKRIREKDTRVPIIMITGYIDTEFLIEAINLGVNQFITKPIIMQNLMKAVEIAVQGFVLDNLAQISRQQELELLRYREKYHSTQQELAFLKELKIIRNDLNHIKLETGKAVWHAEICYVPLDILSGDSYSIREIAEGRVLFFISDAMGKGLSASVTSILTTSFVNHLIDESIDSGGFDFTKFLKSYTSFIKKELLAEEIICAAFVYIDFHVELLKAAIFSMPPVLALKSNGQLLKINSNNLPIMKYLNDTVTSTFDISGIEKILIYSDGLNESPLALSEGGLYHDYIDEDFSRSCFKNNLYQSFIKQTATPEDDVTFIFIQRLETNWDTLREFTVLGKVSDIDAMTADLHSTLNTMGLDQGFIAHFLSSLTELMVNAYEHGILGIPSTSKQTMTSNGTYDDYRIELERHVNKNIYVSLGKYTKDGKDFLTATVRDEGAGFNAAKISGINTDDQSFTGRGIKIAKTLSDCLLYNKQGNEALLIKEIPAKIL</sequence>
<dbReference type="Gene3D" id="3.60.40.10">
    <property type="entry name" value="PPM-type phosphatase domain"/>
    <property type="match status" value="1"/>
</dbReference>
<dbReference type="InterPro" id="IPR003594">
    <property type="entry name" value="HATPase_dom"/>
</dbReference>
<dbReference type="RefSeq" id="WP_236861660.1">
    <property type="nucleotide sequence ID" value="NZ_LNQR01000070.1"/>
</dbReference>
<dbReference type="InterPro" id="IPR001932">
    <property type="entry name" value="PPM-type_phosphatase-like_dom"/>
</dbReference>
<dbReference type="InterPro" id="IPR036890">
    <property type="entry name" value="HATPase_C_sf"/>
</dbReference>
<dbReference type="PROSITE" id="PS50110">
    <property type="entry name" value="RESPONSE_REGULATORY"/>
    <property type="match status" value="1"/>
</dbReference>
<dbReference type="SUPFAM" id="SSF52172">
    <property type="entry name" value="CheY-like"/>
    <property type="match status" value="1"/>
</dbReference>
<dbReference type="InterPro" id="IPR036457">
    <property type="entry name" value="PPM-type-like_dom_sf"/>
</dbReference>
<dbReference type="Gene3D" id="3.30.565.10">
    <property type="entry name" value="Histidine kinase-like ATPase, C-terminal domain"/>
    <property type="match status" value="1"/>
</dbReference>
<dbReference type="CDD" id="cd00156">
    <property type="entry name" value="REC"/>
    <property type="match status" value="1"/>
</dbReference>
<organism evidence="4 5">
    <name type="scientific">Candidatus Magnetominusculus xianensis</name>
    <dbReference type="NCBI Taxonomy" id="1748249"/>
    <lineage>
        <taxon>Bacteria</taxon>
        <taxon>Pseudomonadati</taxon>
        <taxon>Nitrospirota</taxon>
        <taxon>Nitrospiria</taxon>
        <taxon>Nitrospirales</taxon>
        <taxon>Nitrospiraceae</taxon>
        <taxon>Candidatus Magnetominusculus</taxon>
    </lineage>
</organism>
<dbReference type="PANTHER" id="PTHR43228">
    <property type="entry name" value="TWO-COMPONENT RESPONSE REGULATOR"/>
    <property type="match status" value="1"/>
</dbReference>
<keyword evidence="1" id="KW-0597">Phosphoprotein</keyword>
<dbReference type="Pfam" id="PF00072">
    <property type="entry name" value="Response_reg"/>
    <property type="match status" value="1"/>
</dbReference>
<dbReference type="EMBL" id="LNQR01000070">
    <property type="protein sequence ID" value="KWT84110.1"/>
    <property type="molecule type" value="Genomic_DNA"/>
</dbReference>
<dbReference type="InterPro" id="IPR001789">
    <property type="entry name" value="Sig_transdc_resp-reg_receiver"/>
</dbReference>
<comment type="caution">
    <text evidence="4">The sequence shown here is derived from an EMBL/GenBank/DDBJ whole genome shotgun (WGS) entry which is preliminary data.</text>
</comment>
<keyword evidence="2" id="KW-0175">Coiled coil</keyword>
<dbReference type="Proteomes" id="UP000060487">
    <property type="component" value="Unassembled WGS sequence"/>
</dbReference>
<protein>
    <submittedName>
        <fullName evidence="4">Transcriptional regulator</fullName>
    </submittedName>
</protein>
<feature type="coiled-coil region" evidence="2">
    <location>
        <begin position="132"/>
        <end position="166"/>
    </location>
</feature>
<dbReference type="PANTHER" id="PTHR43228:SF1">
    <property type="entry name" value="TWO-COMPONENT RESPONSE REGULATOR ARR22"/>
    <property type="match status" value="1"/>
</dbReference>
<dbReference type="InterPro" id="IPR011006">
    <property type="entry name" value="CheY-like_superfamily"/>
</dbReference>
<gene>
    <name evidence="4" type="ORF">ASN18_2038</name>
</gene>
<keyword evidence="5" id="KW-1185">Reference proteome</keyword>
<name>A0ABR5SEA1_9BACT</name>
<dbReference type="Pfam" id="PF13581">
    <property type="entry name" value="HATPase_c_2"/>
    <property type="match status" value="1"/>
</dbReference>
<dbReference type="Pfam" id="PF07228">
    <property type="entry name" value="SpoIIE"/>
    <property type="match status" value="1"/>
</dbReference>
<dbReference type="SMART" id="SM00448">
    <property type="entry name" value="REC"/>
    <property type="match status" value="1"/>
</dbReference>